<accession>A0A933P0F7</accession>
<reference evidence="2" key="1">
    <citation type="submission" date="2020-07" db="EMBL/GenBank/DDBJ databases">
        <title>Huge and variable diversity of episymbiotic CPR bacteria and DPANN archaea in groundwater ecosystems.</title>
        <authorList>
            <person name="He C.Y."/>
            <person name="Keren R."/>
            <person name="Whittaker M."/>
            <person name="Farag I.F."/>
            <person name="Doudna J."/>
            <person name="Cate J.H.D."/>
            <person name="Banfield J.F."/>
        </authorList>
    </citation>
    <scope>NUCLEOTIDE SEQUENCE</scope>
    <source>
        <strain evidence="2">NC_groundwater_1586_Pr3_B-0.1um_66_15</strain>
    </source>
</reference>
<dbReference type="EMBL" id="JACRAF010000061">
    <property type="protein sequence ID" value="MBI4923738.1"/>
    <property type="molecule type" value="Genomic_DNA"/>
</dbReference>
<organism evidence="2 3">
    <name type="scientific">Devosia nanyangense</name>
    <dbReference type="NCBI Taxonomy" id="1228055"/>
    <lineage>
        <taxon>Bacteria</taxon>
        <taxon>Pseudomonadati</taxon>
        <taxon>Pseudomonadota</taxon>
        <taxon>Alphaproteobacteria</taxon>
        <taxon>Hyphomicrobiales</taxon>
        <taxon>Devosiaceae</taxon>
        <taxon>Devosia</taxon>
    </lineage>
</organism>
<dbReference type="AlphaFoldDB" id="A0A933P0F7"/>
<evidence type="ECO:0000259" key="1">
    <source>
        <dbReference type="Pfam" id="PF01370"/>
    </source>
</evidence>
<dbReference type="Pfam" id="PF01370">
    <property type="entry name" value="Epimerase"/>
    <property type="match status" value="1"/>
</dbReference>
<comment type="caution">
    <text evidence="2">The sequence shown here is derived from an EMBL/GenBank/DDBJ whole genome shotgun (WGS) entry which is preliminary data.</text>
</comment>
<evidence type="ECO:0000313" key="3">
    <source>
        <dbReference type="Proteomes" id="UP000782610"/>
    </source>
</evidence>
<dbReference type="SUPFAM" id="SSF51735">
    <property type="entry name" value="NAD(P)-binding Rossmann-fold domains"/>
    <property type="match status" value="1"/>
</dbReference>
<feature type="domain" description="NAD-dependent epimerase/dehydratase" evidence="1">
    <location>
        <begin position="6"/>
        <end position="208"/>
    </location>
</feature>
<evidence type="ECO:0000313" key="2">
    <source>
        <dbReference type="EMBL" id="MBI4923738.1"/>
    </source>
</evidence>
<name>A0A933P0F7_9HYPH</name>
<gene>
    <name evidence="2" type="ORF">HY834_18525</name>
</gene>
<sequence length="326" mass="35246">MSKGKVVVLGVNGHVGRHAAEAFAAAGWDVTGMGRSDKHHLMGVRFVQGDAENIEDMRRAVGDAEIVVNALNLRYDSWFNGRMEAQMARVLTAIGTTGKTMLFPGNIYNFAADNAVLTPDVPQLPATPRGGVRVRVEQMFRDAAARGDLQVIVLRAGDFYGPRSSGDWFDQIMFRDIARRKVSIVGARGVGHSWAYLPDLGRAFEALAALRSTLGAFETFHFAGHFVTPEQMGEAIAKASSVPLRISAFPWLLLRFLGLVDPVVRAVAKMGYIWRNPLELRDARLDELLGEGFGTPFAQAVAATVVPLLDPLVGSSTSGAPATRTA</sequence>
<proteinExistence type="predicted"/>
<dbReference type="InterPro" id="IPR001509">
    <property type="entry name" value="Epimerase_deHydtase"/>
</dbReference>
<dbReference type="Gene3D" id="3.40.50.720">
    <property type="entry name" value="NAD(P)-binding Rossmann-like Domain"/>
    <property type="match status" value="1"/>
</dbReference>
<dbReference type="InterPro" id="IPR036291">
    <property type="entry name" value="NAD(P)-bd_dom_sf"/>
</dbReference>
<protein>
    <submittedName>
        <fullName evidence="2">NAD-dependent epimerase/dehydratase family protein</fullName>
    </submittedName>
</protein>
<dbReference type="Proteomes" id="UP000782610">
    <property type="component" value="Unassembled WGS sequence"/>
</dbReference>